<dbReference type="Pfam" id="PF00497">
    <property type="entry name" value="SBP_bac_3"/>
    <property type="match status" value="1"/>
</dbReference>
<feature type="signal peptide" evidence="5">
    <location>
        <begin position="1"/>
        <end position="30"/>
    </location>
</feature>
<dbReference type="PANTHER" id="PTHR35936:SF17">
    <property type="entry name" value="ARGININE-BINDING EXTRACELLULAR PROTEIN ARTP"/>
    <property type="match status" value="1"/>
</dbReference>
<dbReference type="SUPFAM" id="SSF53850">
    <property type="entry name" value="Periplasmic binding protein-like II"/>
    <property type="match status" value="1"/>
</dbReference>
<dbReference type="OrthoDB" id="8611212at2"/>
<keyword evidence="8" id="KW-1185">Reference proteome</keyword>
<dbReference type="EMBL" id="CP014136">
    <property type="protein sequence ID" value="ATA22121.1"/>
    <property type="molecule type" value="Genomic_DNA"/>
</dbReference>
<accession>A0A250B7K2</accession>
<dbReference type="AlphaFoldDB" id="A0A250B7K2"/>
<evidence type="ECO:0000313" key="7">
    <source>
        <dbReference type="EMBL" id="ATA22121.1"/>
    </source>
</evidence>
<dbReference type="InterPro" id="IPR001638">
    <property type="entry name" value="Solute-binding_3/MltF_N"/>
</dbReference>
<dbReference type="RefSeq" id="WP_095848712.1">
    <property type="nucleotide sequence ID" value="NZ_CP014136.1"/>
</dbReference>
<evidence type="ECO:0000256" key="5">
    <source>
        <dbReference type="SAM" id="SignalP"/>
    </source>
</evidence>
<evidence type="ECO:0000256" key="4">
    <source>
        <dbReference type="RuleBase" id="RU003744"/>
    </source>
</evidence>
<organism evidence="7 8">
    <name type="scientific">Gibbsiella quercinecans</name>
    <dbReference type="NCBI Taxonomy" id="929813"/>
    <lineage>
        <taxon>Bacteria</taxon>
        <taxon>Pseudomonadati</taxon>
        <taxon>Pseudomonadota</taxon>
        <taxon>Gammaproteobacteria</taxon>
        <taxon>Enterobacterales</taxon>
        <taxon>Yersiniaceae</taxon>
        <taxon>Gibbsiella</taxon>
    </lineage>
</organism>
<feature type="chain" id="PRO_5012151277" evidence="5">
    <location>
        <begin position="31"/>
        <end position="274"/>
    </location>
</feature>
<sequence length="274" mass="29253">MSKKAFLRRYATASLAALCLNAFALGHAQAAEPQLVSKGKLTYGTAATFMPFEYMKDGKLNGFDIDLINALAAKVALTPAPLSMEFKGLIPALQGKRMDIINSAMYINPTRAEQVDFVPYLKIGSRVVVVKGNPEKITGRDLSLCGKNIAVTLGGIEESQARADNQNCLAASKPAINVMTFPAATDSAVAVAQKRADAEYLSTPGAVALLNEKGDTFEAVGEEFEAGTHIGFAIRKGDGEMKALLENGLQALVADGTYKTLIEKWQFPDSVAIF</sequence>
<dbReference type="Proteomes" id="UP000217182">
    <property type="component" value="Chromosome"/>
</dbReference>
<protein>
    <submittedName>
        <fullName evidence="7">Amino acid ABC transporter</fullName>
    </submittedName>
</protein>
<name>A0A250B7K2_9GAMM</name>
<dbReference type="CDD" id="cd01004">
    <property type="entry name" value="PBP2_MidA_like"/>
    <property type="match status" value="1"/>
</dbReference>
<evidence type="ECO:0000256" key="2">
    <source>
        <dbReference type="ARBA" id="ARBA00010333"/>
    </source>
</evidence>
<dbReference type="InterPro" id="IPR018313">
    <property type="entry name" value="SBP_3_CS"/>
</dbReference>
<gene>
    <name evidence="7" type="ORF">AWC35_23865</name>
</gene>
<evidence type="ECO:0000313" key="8">
    <source>
        <dbReference type="Proteomes" id="UP000217182"/>
    </source>
</evidence>
<reference evidence="7 8" key="1">
    <citation type="submission" date="2016-01" db="EMBL/GenBank/DDBJ databases">
        <authorList>
            <person name="Oliw E.H."/>
        </authorList>
    </citation>
    <scope>NUCLEOTIDE SEQUENCE [LARGE SCALE GENOMIC DNA]</scope>
    <source>
        <strain evidence="7 8">FRB97</strain>
    </source>
</reference>
<evidence type="ECO:0000256" key="3">
    <source>
        <dbReference type="ARBA" id="ARBA00022729"/>
    </source>
</evidence>
<dbReference type="PANTHER" id="PTHR35936">
    <property type="entry name" value="MEMBRANE-BOUND LYTIC MUREIN TRANSGLYCOSYLASE F"/>
    <property type="match status" value="1"/>
</dbReference>
<dbReference type="SMART" id="SM00062">
    <property type="entry name" value="PBPb"/>
    <property type="match status" value="1"/>
</dbReference>
<evidence type="ECO:0000259" key="6">
    <source>
        <dbReference type="SMART" id="SM00062"/>
    </source>
</evidence>
<dbReference type="GO" id="GO:0030288">
    <property type="term" value="C:outer membrane-bounded periplasmic space"/>
    <property type="evidence" value="ECO:0007669"/>
    <property type="project" value="UniProtKB-ARBA"/>
</dbReference>
<comment type="subcellular location">
    <subcellularLocation>
        <location evidence="1">Cell envelope</location>
    </subcellularLocation>
</comment>
<comment type="similarity">
    <text evidence="2 4">Belongs to the bacterial solute-binding protein 3 family.</text>
</comment>
<dbReference type="PROSITE" id="PS01039">
    <property type="entry name" value="SBP_BACTERIAL_3"/>
    <property type="match status" value="1"/>
</dbReference>
<keyword evidence="3 5" id="KW-0732">Signal</keyword>
<evidence type="ECO:0000256" key="1">
    <source>
        <dbReference type="ARBA" id="ARBA00004196"/>
    </source>
</evidence>
<proteinExistence type="inferred from homology"/>
<dbReference type="KEGG" id="gqu:AWC35_23865"/>
<feature type="domain" description="Solute-binding protein family 3/N-terminal" evidence="6">
    <location>
        <begin position="40"/>
        <end position="269"/>
    </location>
</feature>
<dbReference type="Gene3D" id="3.40.190.10">
    <property type="entry name" value="Periplasmic binding protein-like II"/>
    <property type="match status" value="2"/>
</dbReference>